<name>A0A4R7DXK7_9FIRM</name>
<evidence type="ECO:0000256" key="1">
    <source>
        <dbReference type="SAM" id="Coils"/>
    </source>
</evidence>
<feature type="coiled-coil region" evidence="1">
    <location>
        <begin position="8"/>
        <end position="35"/>
    </location>
</feature>
<dbReference type="AlphaFoldDB" id="A0A4R7DXK7"/>
<proteinExistence type="predicted"/>
<dbReference type="RefSeq" id="WP_166635512.1">
    <property type="nucleotide sequence ID" value="NZ_SOAA01000029.1"/>
</dbReference>
<gene>
    <name evidence="2" type="ORF">BY453_1291</name>
</gene>
<dbReference type="EMBL" id="SOAA01000029">
    <property type="protein sequence ID" value="TDS27099.1"/>
    <property type="molecule type" value="Genomic_DNA"/>
</dbReference>
<sequence>LAEIILKADKIKELLRESEKVKEAYKEKYIKAHNKYHSKYQSFLEQVKDLAEYKTLSELEEIKKIEISTTLDQKMKNIKENYYPHCVRLETDNLDQKPIHACGYILGHSFNEISLDKVREQLMAGIKEYIEKLKGKRFIEQINIYLEKQPESKLGQLKNIEVYQQEKILDAVDQDFVLAVNQALDSAYPVEVKLSEIADLYRGTIASDQIDEKTNEVKELLLKKINSELERNQELDYDRIVLSIKDE</sequence>
<evidence type="ECO:0000313" key="3">
    <source>
        <dbReference type="Proteomes" id="UP000295758"/>
    </source>
</evidence>
<organism evidence="2 3">
    <name type="scientific">Halanaerobium congolense</name>
    <dbReference type="NCBI Taxonomy" id="54121"/>
    <lineage>
        <taxon>Bacteria</taxon>
        <taxon>Bacillati</taxon>
        <taxon>Bacillota</taxon>
        <taxon>Clostridia</taxon>
        <taxon>Halanaerobiales</taxon>
        <taxon>Halanaerobiaceae</taxon>
        <taxon>Halanaerobium</taxon>
    </lineage>
</organism>
<keyword evidence="1" id="KW-0175">Coiled coil</keyword>
<protein>
    <submittedName>
        <fullName evidence="2">Uncharacterized protein</fullName>
    </submittedName>
</protein>
<feature type="non-terminal residue" evidence="2">
    <location>
        <position position="1"/>
    </location>
</feature>
<accession>A0A4R7DXK7</accession>
<comment type="caution">
    <text evidence="2">The sequence shown here is derived from an EMBL/GenBank/DDBJ whole genome shotgun (WGS) entry which is preliminary data.</text>
</comment>
<evidence type="ECO:0000313" key="2">
    <source>
        <dbReference type="EMBL" id="TDS27099.1"/>
    </source>
</evidence>
<reference evidence="2 3" key="1">
    <citation type="submission" date="2019-03" db="EMBL/GenBank/DDBJ databases">
        <title>Deep subsurface shale carbon reservoir microbial communities from Ohio and West Virginia, USA.</title>
        <authorList>
            <person name="Wrighton K."/>
        </authorList>
    </citation>
    <scope>NUCLEOTIDE SEQUENCE [LARGE SCALE GENOMIC DNA]</scope>
    <source>
        <strain evidence="2 3">UTICA-S4D12</strain>
    </source>
</reference>
<dbReference type="Proteomes" id="UP000295758">
    <property type="component" value="Unassembled WGS sequence"/>
</dbReference>